<gene>
    <name evidence="5" type="ORF">NT2_06_01250</name>
</gene>
<dbReference type="NCBIfam" id="TIGR00254">
    <property type="entry name" value="GGDEF"/>
    <property type="match status" value="1"/>
</dbReference>
<dbReference type="InterPro" id="IPR029787">
    <property type="entry name" value="Nucleotide_cyclase"/>
</dbReference>
<dbReference type="Gene3D" id="3.30.70.270">
    <property type="match status" value="1"/>
</dbReference>
<keyword evidence="3" id="KW-0812">Transmembrane</keyword>
<dbReference type="EC" id="2.7.7.65" evidence="1"/>
<dbReference type="PANTHER" id="PTHR45138">
    <property type="entry name" value="REGULATORY COMPONENTS OF SENSORY TRANSDUCTION SYSTEM"/>
    <property type="match status" value="1"/>
</dbReference>
<evidence type="ECO:0000256" key="3">
    <source>
        <dbReference type="SAM" id="Phobius"/>
    </source>
</evidence>
<name>U2Y8U4_9SPHN</name>
<feature type="transmembrane region" description="Helical" evidence="3">
    <location>
        <begin position="65"/>
        <end position="82"/>
    </location>
</feature>
<dbReference type="PROSITE" id="PS50887">
    <property type="entry name" value="GGDEF"/>
    <property type="match status" value="1"/>
</dbReference>
<dbReference type="InterPro" id="IPR043128">
    <property type="entry name" value="Rev_trsase/Diguanyl_cyclase"/>
</dbReference>
<feature type="domain" description="GGDEF" evidence="4">
    <location>
        <begin position="146"/>
        <end position="277"/>
    </location>
</feature>
<comment type="caution">
    <text evidence="5">The sequence shown here is derived from an EMBL/GenBank/DDBJ whole genome shotgun (WGS) entry which is preliminary data.</text>
</comment>
<comment type="catalytic activity">
    <reaction evidence="2">
        <text>2 GTP = 3',3'-c-di-GMP + 2 diphosphate</text>
        <dbReference type="Rhea" id="RHEA:24898"/>
        <dbReference type="ChEBI" id="CHEBI:33019"/>
        <dbReference type="ChEBI" id="CHEBI:37565"/>
        <dbReference type="ChEBI" id="CHEBI:58805"/>
        <dbReference type="EC" id="2.7.7.65"/>
    </reaction>
</comment>
<dbReference type="EMBL" id="BASZ01000006">
    <property type="protein sequence ID" value="GAD49686.1"/>
    <property type="molecule type" value="Genomic_DNA"/>
</dbReference>
<reference evidence="5 6" key="1">
    <citation type="submission" date="2013-09" db="EMBL/GenBank/DDBJ databases">
        <title>Whole genome shotgun sequence of Novosphingobium tardaugens NBRC 16725.</title>
        <authorList>
            <person name="Isaki S."/>
            <person name="Hosoyama A."/>
            <person name="Tsuchikane K."/>
            <person name="Katsumata H."/>
            <person name="Ando Y."/>
            <person name="Yamazaki S."/>
            <person name="Fujita N."/>
        </authorList>
    </citation>
    <scope>NUCLEOTIDE SEQUENCE [LARGE SCALE GENOMIC DNA]</scope>
    <source>
        <strain evidence="5 6">NBRC 16725</strain>
    </source>
</reference>
<dbReference type="SMART" id="SM00267">
    <property type="entry name" value="GGDEF"/>
    <property type="match status" value="1"/>
</dbReference>
<dbReference type="Pfam" id="PF00990">
    <property type="entry name" value="GGDEF"/>
    <property type="match status" value="1"/>
</dbReference>
<keyword evidence="3" id="KW-0472">Membrane</keyword>
<dbReference type="RefSeq" id="WP_021690591.1">
    <property type="nucleotide sequence ID" value="NZ_BASZ01000006.1"/>
</dbReference>
<feature type="transmembrane region" description="Helical" evidence="3">
    <location>
        <begin position="21"/>
        <end position="36"/>
    </location>
</feature>
<evidence type="ECO:0000256" key="1">
    <source>
        <dbReference type="ARBA" id="ARBA00012528"/>
    </source>
</evidence>
<dbReference type="SUPFAM" id="SSF55073">
    <property type="entry name" value="Nucleotide cyclase"/>
    <property type="match status" value="1"/>
</dbReference>
<dbReference type="CDD" id="cd01949">
    <property type="entry name" value="GGDEF"/>
    <property type="match status" value="1"/>
</dbReference>
<evidence type="ECO:0000313" key="5">
    <source>
        <dbReference type="EMBL" id="GAD49686.1"/>
    </source>
</evidence>
<dbReference type="AlphaFoldDB" id="U2Y8U4"/>
<dbReference type="InterPro" id="IPR050469">
    <property type="entry name" value="Diguanylate_Cyclase"/>
</dbReference>
<keyword evidence="6" id="KW-1185">Reference proteome</keyword>
<evidence type="ECO:0000313" key="6">
    <source>
        <dbReference type="Proteomes" id="UP000016568"/>
    </source>
</evidence>
<evidence type="ECO:0000256" key="2">
    <source>
        <dbReference type="ARBA" id="ARBA00034247"/>
    </source>
</evidence>
<accession>U2Y8U4</accession>
<proteinExistence type="predicted"/>
<dbReference type="eggNOG" id="COG2199">
    <property type="taxonomic scope" value="Bacteria"/>
</dbReference>
<dbReference type="GO" id="GO:0052621">
    <property type="term" value="F:diguanylate cyclase activity"/>
    <property type="evidence" value="ECO:0007669"/>
    <property type="project" value="UniProtKB-EC"/>
</dbReference>
<dbReference type="InterPro" id="IPR000160">
    <property type="entry name" value="GGDEF_dom"/>
</dbReference>
<keyword evidence="3" id="KW-1133">Transmembrane helix</keyword>
<dbReference type="Proteomes" id="UP000016568">
    <property type="component" value="Unassembled WGS sequence"/>
</dbReference>
<organism evidence="5 6">
    <name type="scientific">Caenibius tardaugens NBRC 16725</name>
    <dbReference type="NCBI Taxonomy" id="1219035"/>
    <lineage>
        <taxon>Bacteria</taxon>
        <taxon>Pseudomonadati</taxon>
        <taxon>Pseudomonadota</taxon>
        <taxon>Alphaproteobacteria</taxon>
        <taxon>Sphingomonadales</taxon>
        <taxon>Erythrobacteraceae</taxon>
        <taxon>Caenibius</taxon>
    </lineage>
</organism>
<dbReference type="PANTHER" id="PTHR45138:SF9">
    <property type="entry name" value="DIGUANYLATE CYCLASE DGCM-RELATED"/>
    <property type="match status" value="1"/>
</dbReference>
<protein>
    <recommendedName>
        <fullName evidence="1">diguanylate cyclase</fullName>
        <ecNumber evidence="1">2.7.7.65</ecNumber>
    </recommendedName>
</protein>
<evidence type="ECO:0000259" key="4">
    <source>
        <dbReference type="PROSITE" id="PS50887"/>
    </source>
</evidence>
<feature type="transmembrane region" description="Helical" evidence="3">
    <location>
        <begin position="42"/>
        <end position="58"/>
    </location>
</feature>
<sequence length="297" mass="31810">MNIEVPVEQLGDRQQRFVREGIWLGIVVACALLAAVKPALSSITAAALYIPIVCVAFWKLGEKAGWFVAFLIGLTTGLSASGPAPINLAVHVLVFALAGWVGSRVLRISTGPGNHAGHDPLTGALTREAFDDALKQAVEPTQGSRSLVLLAVVDLDDLGAINGRFGRREGDRVLMAFAQQARRSLGSTGIFGRIGGDRFGFLVAVNSHDKGERFAIGLQTALSFVLARRTNMVTCSMGALLISPQNRRSVVSLMDSVEQLVITAKRSGKNAVELEWNGLHSLRLVPRYSSVVTRGEQ</sequence>